<organism evidence="1">
    <name type="scientific">virus sp. ct1Uu26</name>
    <dbReference type="NCBI Taxonomy" id="2826789"/>
    <lineage>
        <taxon>Viruses</taxon>
    </lineage>
</organism>
<evidence type="ECO:0000313" key="1">
    <source>
        <dbReference type="EMBL" id="DAE27517.1"/>
    </source>
</evidence>
<name>A0A8S5R8Z0_9VIRU</name>
<proteinExistence type="predicted"/>
<protein>
    <submittedName>
        <fullName evidence="1">Uncharacterized protein</fullName>
    </submittedName>
</protein>
<dbReference type="EMBL" id="BK015840">
    <property type="protein sequence ID" value="DAE27517.1"/>
    <property type="molecule type" value="Genomic_DNA"/>
</dbReference>
<reference evidence="1" key="1">
    <citation type="journal article" date="2021" name="Proc. Natl. Acad. Sci. U.S.A.">
        <title>A Catalog of Tens of Thousands of Viruses from Human Metagenomes Reveals Hidden Associations with Chronic Diseases.</title>
        <authorList>
            <person name="Tisza M.J."/>
            <person name="Buck C.B."/>
        </authorList>
    </citation>
    <scope>NUCLEOTIDE SEQUENCE</scope>
    <source>
        <strain evidence="1">Ct1Uu26</strain>
    </source>
</reference>
<sequence>MTVGVNGSKTSNTGSLILPNGEITIKLTTRNNEGRRVEMPYSIRRQS</sequence>
<accession>A0A8S5R8Z0</accession>